<dbReference type="PANTHER" id="PTHR34546">
    <property type="entry name" value="OS06G0153600 PROTEIN"/>
    <property type="match status" value="1"/>
</dbReference>
<organism evidence="3 4">
    <name type="scientific">Erythranthe guttata</name>
    <name type="common">Yellow monkey flower</name>
    <name type="synonym">Mimulus guttatus</name>
    <dbReference type="NCBI Taxonomy" id="4155"/>
    <lineage>
        <taxon>Eukaryota</taxon>
        <taxon>Viridiplantae</taxon>
        <taxon>Streptophyta</taxon>
        <taxon>Embryophyta</taxon>
        <taxon>Tracheophyta</taxon>
        <taxon>Spermatophyta</taxon>
        <taxon>Magnoliopsida</taxon>
        <taxon>eudicotyledons</taxon>
        <taxon>Gunneridae</taxon>
        <taxon>Pentapetalae</taxon>
        <taxon>asterids</taxon>
        <taxon>lamiids</taxon>
        <taxon>Lamiales</taxon>
        <taxon>Phrymaceae</taxon>
        <taxon>Erythranthe</taxon>
    </lineage>
</organism>
<keyword evidence="2" id="KW-0812">Transmembrane</keyword>
<evidence type="ECO:0000313" key="3">
    <source>
        <dbReference type="EMBL" id="EYU45027.1"/>
    </source>
</evidence>
<protein>
    <submittedName>
        <fullName evidence="3">Uncharacterized protein</fullName>
    </submittedName>
</protein>
<evidence type="ECO:0000256" key="2">
    <source>
        <dbReference type="SAM" id="Phobius"/>
    </source>
</evidence>
<sequence>GNGKNNVDFVEGDTVEGKIDNADQESGLVVTGNLSNADDGHMNSLTCPSPEWKLPTPPLAEAASGWPSWKAKTDPKPIPISPEDQLISAARHAHQNAINVVRDFFRCNNNDDDSDAMDCSSDEEDDDSSNEDDDARDEYNFFFKVFKEDAELRECYEKNFAKGEFSCLVCGAIGGKKMGKKYTGCLALVQHSIAAGKTKKKRAHKAFALAVCKVLSWDIDQLQTVASLLSDKSGETEEPAAEGLASVSVLLSFLLLLYFFFILFDMLEVRVHIYLLIQNSSTCPDDNKVLENTDMVRPRKGEEPAAEDKNLENLGMVHPDNVKEPASEGLVVTGNAILTELSKGDEI</sequence>
<dbReference type="PANTHER" id="PTHR34546:SF3">
    <property type="entry name" value="OS06G0153600 PROTEIN"/>
    <property type="match status" value="1"/>
</dbReference>
<keyword evidence="2" id="KW-1133">Transmembrane helix</keyword>
<name>A0A022RWX7_ERYGU</name>
<accession>A0A022RWX7</accession>
<evidence type="ECO:0000313" key="4">
    <source>
        <dbReference type="Proteomes" id="UP000030748"/>
    </source>
</evidence>
<keyword evidence="2" id="KW-0472">Membrane</keyword>
<feature type="region of interest" description="Disordered" evidence="1">
    <location>
        <begin position="115"/>
        <end position="134"/>
    </location>
</feature>
<dbReference type="STRING" id="4155.A0A022RWX7"/>
<dbReference type="Proteomes" id="UP000030748">
    <property type="component" value="Unassembled WGS sequence"/>
</dbReference>
<proteinExistence type="predicted"/>
<evidence type="ECO:0000256" key="1">
    <source>
        <dbReference type="SAM" id="MobiDB-lite"/>
    </source>
</evidence>
<reference evidence="3 4" key="1">
    <citation type="journal article" date="2013" name="Proc. Natl. Acad. Sci. U.S.A.">
        <title>Fine-scale variation in meiotic recombination in Mimulus inferred from population shotgun sequencing.</title>
        <authorList>
            <person name="Hellsten U."/>
            <person name="Wright K.M."/>
            <person name="Jenkins J."/>
            <person name="Shu S."/>
            <person name="Yuan Y."/>
            <person name="Wessler S.R."/>
            <person name="Schmutz J."/>
            <person name="Willis J.H."/>
            <person name="Rokhsar D.S."/>
        </authorList>
    </citation>
    <scope>NUCLEOTIDE SEQUENCE [LARGE SCALE GENOMIC DNA]</scope>
    <source>
        <strain evidence="4">cv. DUN x IM62</strain>
    </source>
</reference>
<gene>
    <name evidence="3" type="ORF">MIMGU_mgv1a023152mg</name>
</gene>
<feature type="transmembrane region" description="Helical" evidence="2">
    <location>
        <begin position="243"/>
        <end position="264"/>
    </location>
</feature>
<dbReference type="EMBL" id="KI630206">
    <property type="protein sequence ID" value="EYU45027.1"/>
    <property type="molecule type" value="Genomic_DNA"/>
</dbReference>
<dbReference type="AlphaFoldDB" id="A0A022RWX7"/>
<keyword evidence="4" id="KW-1185">Reference proteome</keyword>
<feature type="non-terminal residue" evidence="3">
    <location>
        <position position="1"/>
    </location>
</feature>